<dbReference type="SFLD" id="SFLDG01129">
    <property type="entry name" value="C1.5:_HAD__Beta-PGM__Phosphata"/>
    <property type="match status" value="1"/>
</dbReference>
<dbReference type="GO" id="GO:0046872">
    <property type="term" value="F:metal ion binding"/>
    <property type="evidence" value="ECO:0007669"/>
    <property type="project" value="UniProtKB-KW"/>
</dbReference>
<dbReference type="InterPro" id="IPR006439">
    <property type="entry name" value="HAD-SF_hydro_IA"/>
</dbReference>
<dbReference type="SUPFAM" id="SSF56784">
    <property type="entry name" value="HAD-like"/>
    <property type="match status" value="1"/>
</dbReference>
<accession>A0AA51UGC3</accession>
<dbReference type="SFLD" id="SFLDG01135">
    <property type="entry name" value="C1.5.6:_HAD__Beta-PGM__Phospha"/>
    <property type="match status" value="1"/>
</dbReference>
<dbReference type="PANTHER" id="PTHR46193:SF18">
    <property type="entry name" value="HEXITOL PHOSPHATASE B"/>
    <property type="match status" value="1"/>
</dbReference>
<dbReference type="PANTHER" id="PTHR46193">
    <property type="entry name" value="6-PHOSPHOGLUCONATE PHOSPHATASE"/>
    <property type="match status" value="1"/>
</dbReference>
<dbReference type="EMBL" id="CP133594">
    <property type="protein sequence ID" value="WMW22650.1"/>
    <property type="molecule type" value="Genomic_DNA"/>
</dbReference>
<dbReference type="SFLD" id="SFLDS00003">
    <property type="entry name" value="Haloacid_Dehalogenase"/>
    <property type="match status" value="1"/>
</dbReference>
<dbReference type="Gene3D" id="1.10.150.240">
    <property type="entry name" value="Putative phosphatase, domain 2"/>
    <property type="match status" value="1"/>
</dbReference>
<dbReference type="Proteomes" id="UP001183006">
    <property type="component" value="Chromosome"/>
</dbReference>
<proteinExistence type="inferred from homology"/>
<evidence type="ECO:0000256" key="1">
    <source>
        <dbReference type="ARBA" id="ARBA00001946"/>
    </source>
</evidence>
<organism evidence="6 7">
    <name type="scientific">Methanolobus mangrovi</name>
    <dbReference type="NCBI Taxonomy" id="3072977"/>
    <lineage>
        <taxon>Archaea</taxon>
        <taxon>Methanobacteriati</taxon>
        <taxon>Methanobacteriota</taxon>
        <taxon>Stenosarchaea group</taxon>
        <taxon>Methanomicrobia</taxon>
        <taxon>Methanosarcinales</taxon>
        <taxon>Methanosarcinaceae</taxon>
        <taxon>Methanolobus</taxon>
    </lineage>
</organism>
<keyword evidence="4" id="KW-0460">Magnesium</keyword>
<dbReference type="InterPro" id="IPR051600">
    <property type="entry name" value="Beta-PGM-like"/>
</dbReference>
<dbReference type="PRINTS" id="PR00413">
    <property type="entry name" value="HADHALOGNASE"/>
</dbReference>
<dbReference type="KEGG" id="mmav:RE476_02200"/>
<dbReference type="InterPro" id="IPR023198">
    <property type="entry name" value="PGP-like_dom2"/>
</dbReference>
<dbReference type="AlphaFoldDB" id="A0AA51UGC3"/>
<evidence type="ECO:0000256" key="2">
    <source>
        <dbReference type="ARBA" id="ARBA00007958"/>
    </source>
</evidence>
<dbReference type="InterPro" id="IPR036412">
    <property type="entry name" value="HAD-like_sf"/>
</dbReference>
<evidence type="ECO:0000256" key="5">
    <source>
        <dbReference type="ARBA" id="ARBA00023277"/>
    </source>
</evidence>
<evidence type="ECO:0000256" key="4">
    <source>
        <dbReference type="ARBA" id="ARBA00022842"/>
    </source>
</evidence>
<dbReference type="NCBIfam" id="TIGR01509">
    <property type="entry name" value="HAD-SF-IA-v3"/>
    <property type="match status" value="1"/>
</dbReference>
<keyword evidence="3" id="KW-0479">Metal-binding</keyword>
<comment type="similarity">
    <text evidence="2">Belongs to the HAD-like hydrolase superfamily.</text>
</comment>
<dbReference type="Gene3D" id="3.40.50.1000">
    <property type="entry name" value="HAD superfamily/HAD-like"/>
    <property type="match status" value="1"/>
</dbReference>
<evidence type="ECO:0000313" key="7">
    <source>
        <dbReference type="Proteomes" id="UP001183006"/>
    </source>
</evidence>
<dbReference type="GeneID" id="84228915"/>
<evidence type="ECO:0000256" key="3">
    <source>
        <dbReference type="ARBA" id="ARBA00022723"/>
    </source>
</evidence>
<dbReference type="Pfam" id="PF13419">
    <property type="entry name" value="HAD_2"/>
    <property type="match status" value="1"/>
</dbReference>
<protein>
    <submittedName>
        <fullName evidence="6">HAD family phosphatase</fullName>
    </submittedName>
</protein>
<evidence type="ECO:0000313" key="6">
    <source>
        <dbReference type="EMBL" id="WMW22650.1"/>
    </source>
</evidence>
<dbReference type="InterPro" id="IPR041492">
    <property type="entry name" value="HAD_2"/>
</dbReference>
<dbReference type="GO" id="GO:0003824">
    <property type="term" value="F:catalytic activity"/>
    <property type="evidence" value="ECO:0007669"/>
    <property type="project" value="UniProtKB-ARBA"/>
</dbReference>
<comment type="cofactor">
    <cofactor evidence="1">
        <name>Mg(2+)</name>
        <dbReference type="ChEBI" id="CHEBI:18420"/>
    </cofactor>
</comment>
<gene>
    <name evidence="6" type="ORF">RE476_02200</name>
</gene>
<sequence length="217" mass="24352">MFKGIIFDSDGVLVNSMPYHAKAWVDVFAQFGINVTEEEIYDIEGSNHVGVINIFFEKAGRVPEPDMYDRILEMKRAHFLEKNRAETFEGMYECLNSLKPKFKLAVASGADRTIVTSLMEKFYPGIFDAIISGEDVKKGKPDPEPYNRAVELLGLDKNECFVVENAPLGIESAKNAGMFCVGIPTYLDAGKLQEADLIVKDHKELIDYLKGLEEKQS</sequence>
<keyword evidence="7" id="KW-1185">Reference proteome</keyword>
<name>A0AA51UGC3_9EURY</name>
<dbReference type="InterPro" id="IPR023214">
    <property type="entry name" value="HAD_sf"/>
</dbReference>
<dbReference type="RefSeq" id="WP_309308766.1">
    <property type="nucleotide sequence ID" value="NZ_CP133594.1"/>
</dbReference>
<reference evidence="6" key="1">
    <citation type="submission" date="2023-08" db="EMBL/GenBank/DDBJ databases">
        <title>Methanolobus mangrovi sp. nov. and Methanolobus sediminis sp. nov, two novel methylotrophic methanogens isolated from mangrove sediments in China.</title>
        <authorList>
            <person name="Zhou J."/>
        </authorList>
    </citation>
    <scope>NUCLEOTIDE SEQUENCE</scope>
    <source>
        <strain evidence="6">FTZ2</strain>
    </source>
</reference>
<keyword evidence="5" id="KW-0119">Carbohydrate metabolism</keyword>